<protein>
    <recommendedName>
        <fullName evidence="3">Apple domain-containing protein</fullName>
    </recommendedName>
</protein>
<keyword evidence="5" id="KW-1185">Reference proteome</keyword>
<dbReference type="Proteomes" id="UP001233999">
    <property type="component" value="Unassembled WGS sequence"/>
</dbReference>
<reference evidence="4" key="2">
    <citation type="submission" date="2023-05" db="EMBL/GenBank/DDBJ databases">
        <authorList>
            <person name="Fouks B."/>
        </authorList>
    </citation>
    <scope>NUCLEOTIDE SEQUENCE</scope>
    <source>
        <strain evidence="4">Stay&amp;Tobe</strain>
        <tissue evidence="4">Testes</tissue>
    </source>
</reference>
<feature type="region of interest" description="Disordered" evidence="1">
    <location>
        <begin position="230"/>
        <end position="251"/>
    </location>
</feature>
<evidence type="ECO:0000313" key="5">
    <source>
        <dbReference type="Proteomes" id="UP001233999"/>
    </source>
</evidence>
<evidence type="ECO:0000259" key="3">
    <source>
        <dbReference type="PROSITE" id="PS50948"/>
    </source>
</evidence>
<dbReference type="SUPFAM" id="SSF57414">
    <property type="entry name" value="Hairpin loop containing domain-like"/>
    <property type="match status" value="3"/>
</dbReference>
<dbReference type="EMBL" id="JASPKZ010003836">
    <property type="protein sequence ID" value="KAJ9592415.1"/>
    <property type="molecule type" value="Genomic_DNA"/>
</dbReference>
<keyword evidence="2" id="KW-0732">Signal</keyword>
<feature type="region of interest" description="Disordered" evidence="1">
    <location>
        <begin position="115"/>
        <end position="173"/>
    </location>
</feature>
<feature type="domain" description="Apple" evidence="3">
    <location>
        <begin position="383"/>
        <end position="470"/>
    </location>
</feature>
<dbReference type="InterPro" id="IPR052774">
    <property type="entry name" value="Celegans_DevNeuronal_Protein"/>
</dbReference>
<comment type="caution">
    <text evidence="4">The sequence shown here is derived from an EMBL/GenBank/DDBJ whole genome shotgun (WGS) entry which is preliminary data.</text>
</comment>
<dbReference type="Gene3D" id="3.50.4.10">
    <property type="entry name" value="Hepatocyte Growth Factor"/>
    <property type="match status" value="3"/>
</dbReference>
<feature type="domain" description="Apple" evidence="3">
    <location>
        <begin position="32"/>
        <end position="117"/>
    </location>
</feature>
<feature type="chain" id="PRO_5041926265" description="Apple domain-containing protein" evidence="2">
    <location>
        <begin position="23"/>
        <end position="933"/>
    </location>
</feature>
<dbReference type="Pfam" id="PF00024">
    <property type="entry name" value="PAN_1"/>
    <property type="match status" value="3"/>
</dbReference>
<feature type="domain" description="Apple" evidence="3">
    <location>
        <begin position="276"/>
        <end position="362"/>
    </location>
</feature>
<organism evidence="4 5">
    <name type="scientific">Diploptera punctata</name>
    <name type="common">Pacific beetle cockroach</name>
    <dbReference type="NCBI Taxonomy" id="6984"/>
    <lineage>
        <taxon>Eukaryota</taxon>
        <taxon>Metazoa</taxon>
        <taxon>Ecdysozoa</taxon>
        <taxon>Arthropoda</taxon>
        <taxon>Hexapoda</taxon>
        <taxon>Insecta</taxon>
        <taxon>Pterygota</taxon>
        <taxon>Neoptera</taxon>
        <taxon>Polyneoptera</taxon>
        <taxon>Dictyoptera</taxon>
        <taxon>Blattodea</taxon>
        <taxon>Blaberoidea</taxon>
        <taxon>Blaberidae</taxon>
        <taxon>Diplopterinae</taxon>
        <taxon>Diploptera</taxon>
    </lineage>
</organism>
<feature type="compositionally biased region" description="Gly residues" evidence="1">
    <location>
        <begin position="127"/>
        <end position="138"/>
    </location>
</feature>
<dbReference type="PANTHER" id="PTHR47327:SF13">
    <property type="entry name" value="APPLE DOMAIN-CONTAINING PROTEIN"/>
    <property type="match status" value="1"/>
</dbReference>
<dbReference type="SMART" id="SM00473">
    <property type="entry name" value="PAN_AP"/>
    <property type="match status" value="4"/>
</dbReference>
<dbReference type="GO" id="GO:0009653">
    <property type="term" value="P:anatomical structure morphogenesis"/>
    <property type="evidence" value="ECO:0007669"/>
    <property type="project" value="TreeGrafter"/>
</dbReference>
<dbReference type="InterPro" id="IPR003609">
    <property type="entry name" value="Pan_app"/>
</dbReference>
<gene>
    <name evidence="4" type="ORF">L9F63_015935</name>
</gene>
<evidence type="ECO:0000256" key="1">
    <source>
        <dbReference type="SAM" id="MobiDB-lite"/>
    </source>
</evidence>
<evidence type="ECO:0000313" key="4">
    <source>
        <dbReference type="EMBL" id="KAJ9592415.1"/>
    </source>
</evidence>
<dbReference type="PANTHER" id="PTHR47327">
    <property type="entry name" value="FI18240P1-RELATED"/>
    <property type="match status" value="1"/>
</dbReference>
<dbReference type="CDD" id="cd01099">
    <property type="entry name" value="PAN_AP_HGF"/>
    <property type="match status" value="3"/>
</dbReference>
<reference evidence="4" key="1">
    <citation type="journal article" date="2023" name="IScience">
        <title>Live-bearing cockroach genome reveals convergent evolutionary mechanisms linked to viviparity in insects and beyond.</title>
        <authorList>
            <person name="Fouks B."/>
            <person name="Harrison M.C."/>
            <person name="Mikhailova A.A."/>
            <person name="Marchal E."/>
            <person name="English S."/>
            <person name="Carruthers M."/>
            <person name="Jennings E.C."/>
            <person name="Chiamaka E.L."/>
            <person name="Frigard R.A."/>
            <person name="Pippel M."/>
            <person name="Attardo G.M."/>
            <person name="Benoit J.B."/>
            <person name="Bornberg-Bauer E."/>
            <person name="Tobe S.S."/>
        </authorList>
    </citation>
    <scope>NUCLEOTIDE SEQUENCE</scope>
    <source>
        <strain evidence="4">Stay&amp;Tobe</strain>
    </source>
</reference>
<feature type="signal peptide" evidence="2">
    <location>
        <begin position="1"/>
        <end position="22"/>
    </location>
</feature>
<name>A0AAD8A4D6_DIPPU</name>
<proteinExistence type="predicted"/>
<feature type="compositionally biased region" description="Gly residues" evidence="1">
    <location>
        <begin position="163"/>
        <end position="173"/>
    </location>
</feature>
<accession>A0AAD8A4D6</accession>
<dbReference type="PROSITE" id="PS50948">
    <property type="entry name" value="PAN"/>
    <property type="match status" value="3"/>
</dbReference>
<evidence type="ECO:0000256" key="2">
    <source>
        <dbReference type="SAM" id="SignalP"/>
    </source>
</evidence>
<sequence>MRSDMWTAALLCIQIITLPALSVIIVEDAPACFRRLLTGKRVLEQHVRRSLPSRSADLCEEECAAENHFTCEGFNYRIDVGGFGRGSCELTDVPSTRLDLGRDFYPDRDYDFYERDRNNGPDCNVPHGGGTGDYYGSGGDRDRYDWTQSRPQWGSGPPQQGGSTSGPWGGSYGGGSYGSGGPYGTGGGSYGSGGPYGSGGGSHGSAVGPYGSGGGSYGSGWSGAGDRYGGWQNYGDEPPPPGSGGWYGNRPGGSDVGFHGHKEDSNIAASFYDAKCFLRSRTGFRLDRRIVKVAVTVPTLHDCEAECAKEGHFVCNTFSYRYSLEPSFPHENCHLSETYYRDLNPYTEIVPDRDYDMYTRNDYARSCQDMHPQHPPYYEDSECFIRVRSGQRLEHAVIKDTLNVHSVGECELECLRSKYFTCRVFSFRYGPPVIGEPLDNCHLSDWPFFELDPRYQLIDDLAYELYERGSYGHGCEVNHYIPYPDEYEHNRGGHPPVRPSPEPPSYPKPPEDMCYVGYGGPARLLPTAVRSSLDVPTEQDCQAECTRMRESFNFFCASLSFRSVNIPHHHDENVPEHNCLLSDIEQRDLRPGLDYVHEAENWMFAWNLMDPRCDQLAHNPQHQDRFQGHYIPGRVDLQTWQRFTVSGRPCRFGTVCVENREAGFWYCELEGGDAGAWDYCCRPGHQCGYSEGYNYPWCYVGSAARDQWRPCSDHYYPYSHDPHANVHGHIDSFRYDSYGPPRYWPVAYLHKDTPPNSSVIPSPADKDPALFSSYGSHIDGYDNHVENHRVNYGKKLVFPSGNSTSTSHTASVTKLQVDRKPEMIFEIVEENGDSSGVESIKKGNKASEMVMTTTASPVGVTKLQPRFVTLREQDRKRDAVAGGGTGQWSWRPDDKTLALPVEFRRKASRRGNSTSVDKAQFEFAVPRAVVTKL</sequence>
<dbReference type="AlphaFoldDB" id="A0AAD8A4D6"/>